<dbReference type="Gramene" id="TVU14652">
    <property type="protein sequence ID" value="TVU14652"/>
    <property type="gene ID" value="EJB05_38134"/>
</dbReference>
<evidence type="ECO:0000256" key="4">
    <source>
        <dbReference type="PROSITE-ProRule" id="PRU00470"/>
    </source>
</evidence>
<dbReference type="PANTHER" id="PTHR31251">
    <property type="entry name" value="SQUAMOSA PROMOTER-BINDING-LIKE PROTEIN 4"/>
    <property type="match status" value="1"/>
</dbReference>
<keyword evidence="1" id="KW-0479">Metal-binding</keyword>
<evidence type="ECO:0000259" key="6">
    <source>
        <dbReference type="PROSITE" id="PS51141"/>
    </source>
</evidence>
<dbReference type="PANTHER" id="PTHR31251:SF198">
    <property type="entry name" value="SQUAMOSA PROMOTER-BINDING-LIKE PROTEIN 8"/>
    <property type="match status" value="1"/>
</dbReference>
<evidence type="ECO:0000256" key="2">
    <source>
        <dbReference type="ARBA" id="ARBA00022771"/>
    </source>
</evidence>
<evidence type="ECO:0000313" key="8">
    <source>
        <dbReference type="Proteomes" id="UP000324897"/>
    </source>
</evidence>
<comment type="caution">
    <text evidence="7">The sequence shown here is derived from an EMBL/GenBank/DDBJ whole genome shotgun (WGS) entry which is preliminary data.</text>
</comment>
<protein>
    <recommendedName>
        <fullName evidence="6">SBP-type domain-containing protein</fullName>
    </recommendedName>
</protein>
<dbReference type="InterPro" id="IPR044817">
    <property type="entry name" value="SBP-like"/>
</dbReference>
<feature type="domain" description="SBP-type" evidence="6">
    <location>
        <begin position="156"/>
        <end position="235"/>
    </location>
</feature>
<name>A0A5J9TTF9_9POAL</name>
<dbReference type="GO" id="GO:0005634">
    <property type="term" value="C:nucleus"/>
    <property type="evidence" value="ECO:0007669"/>
    <property type="project" value="InterPro"/>
</dbReference>
<evidence type="ECO:0000313" key="7">
    <source>
        <dbReference type="EMBL" id="TVU14652.1"/>
    </source>
</evidence>
<feature type="non-terminal residue" evidence="7">
    <location>
        <position position="1"/>
    </location>
</feature>
<accession>A0A5J9TTF9</accession>
<evidence type="ECO:0000256" key="5">
    <source>
        <dbReference type="SAM" id="MobiDB-lite"/>
    </source>
</evidence>
<feature type="compositionally biased region" description="Polar residues" evidence="5">
    <location>
        <begin position="254"/>
        <end position="266"/>
    </location>
</feature>
<feature type="region of interest" description="Disordered" evidence="5">
    <location>
        <begin position="224"/>
        <end position="287"/>
    </location>
</feature>
<reference evidence="7 8" key="1">
    <citation type="journal article" date="2019" name="Sci. Rep.">
        <title>A high-quality genome of Eragrostis curvula grass provides insights into Poaceae evolution and supports new strategies to enhance forage quality.</title>
        <authorList>
            <person name="Carballo J."/>
            <person name="Santos B.A.C.M."/>
            <person name="Zappacosta D."/>
            <person name="Garbus I."/>
            <person name="Selva J.P."/>
            <person name="Gallo C.A."/>
            <person name="Diaz A."/>
            <person name="Albertini E."/>
            <person name="Caccamo M."/>
            <person name="Echenique V."/>
        </authorList>
    </citation>
    <scope>NUCLEOTIDE SEQUENCE [LARGE SCALE GENOMIC DNA]</scope>
    <source>
        <strain evidence="8">cv. Victoria</strain>
        <tissue evidence="7">Leaf</tissue>
    </source>
</reference>
<evidence type="ECO:0000256" key="3">
    <source>
        <dbReference type="ARBA" id="ARBA00022833"/>
    </source>
</evidence>
<dbReference type="GO" id="GO:0003677">
    <property type="term" value="F:DNA binding"/>
    <property type="evidence" value="ECO:0007669"/>
    <property type="project" value="InterPro"/>
</dbReference>
<dbReference type="InterPro" id="IPR004333">
    <property type="entry name" value="SBP_dom"/>
</dbReference>
<dbReference type="GO" id="GO:0008270">
    <property type="term" value="F:zinc ion binding"/>
    <property type="evidence" value="ECO:0007669"/>
    <property type="project" value="UniProtKB-KW"/>
</dbReference>
<keyword evidence="2 4" id="KW-0863">Zinc-finger</keyword>
<dbReference type="EMBL" id="RWGY01000031">
    <property type="protein sequence ID" value="TVU14652.1"/>
    <property type="molecule type" value="Genomic_DNA"/>
</dbReference>
<dbReference type="SUPFAM" id="SSF103612">
    <property type="entry name" value="SBT domain"/>
    <property type="match status" value="1"/>
</dbReference>
<dbReference type="AlphaFoldDB" id="A0A5J9TTF9"/>
<dbReference type="OrthoDB" id="514967at2759"/>
<dbReference type="PROSITE" id="PS51141">
    <property type="entry name" value="ZF_SBP"/>
    <property type="match status" value="1"/>
</dbReference>
<evidence type="ECO:0000256" key="1">
    <source>
        <dbReference type="ARBA" id="ARBA00022723"/>
    </source>
</evidence>
<keyword evidence="3" id="KW-0862">Zinc</keyword>
<gene>
    <name evidence="7" type="ORF">EJB05_38134</name>
</gene>
<dbReference type="Proteomes" id="UP000324897">
    <property type="component" value="Unassembled WGS sequence"/>
</dbReference>
<dbReference type="InterPro" id="IPR036893">
    <property type="entry name" value="SBP_sf"/>
</dbReference>
<dbReference type="Pfam" id="PF03110">
    <property type="entry name" value="SBP"/>
    <property type="match status" value="1"/>
</dbReference>
<keyword evidence="8" id="KW-1185">Reference proteome</keyword>
<proteinExistence type="predicted"/>
<sequence length="384" mass="42417">MMMNPAAVSASGGENPYVVAPGNPVLLPPTPSLFLPIMDQLESSSFLGSEQLNSSNNMETNIPNLLGPASNAVADYTSHYGHHDILQLYPPAPTLHYLAACNNYSTYQLPALQEYYFPTLLEENMASFGAAQLGLDYGYRAYYFPRRGGYACGHHPPRCQVDGCMVDLSKARRYHRRHRVCENHSKAPFVITAGAIMPQRFCQQCSRFHEVDAFDDEKKSCRQRLADHNRRRRKPKPSGTDVTLKRRAHAKKSATANKEASSSKNMDTGDMFGTKDMGSASKEHDGSMGLGEVYVTREPMDPKGKDPMKQQAACIPQQNLQQGFPFMLSPAGSGTGTCLPQNQQVSGGNTFQVQEPCLAFHQHHQHGSSILQLGQAVFDLDFDL</sequence>
<organism evidence="7 8">
    <name type="scientific">Eragrostis curvula</name>
    <name type="common">weeping love grass</name>
    <dbReference type="NCBI Taxonomy" id="38414"/>
    <lineage>
        <taxon>Eukaryota</taxon>
        <taxon>Viridiplantae</taxon>
        <taxon>Streptophyta</taxon>
        <taxon>Embryophyta</taxon>
        <taxon>Tracheophyta</taxon>
        <taxon>Spermatophyta</taxon>
        <taxon>Magnoliopsida</taxon>
        <taxon>Liliopsida</taxon>
        <taxon>Poales</taxon>
        <taxon>Poaceae</taxon>
        <taxon>PACMAD clade</taxon>
        <taxon>Chloridoideae</taxon>
        <taxon>Eragrostideae</taxon>
        <taxon>Eragrostidinae</taxon>
        <taxon>Eragrostis</taxon>
    </lineage>
</organism>
<dbReference type="Gene3D" id="4.10.1100.10">
    <property type="entry name" value="Transcription factor, SBP-box domain"/>
    <property type="match status" value="1"/>
</dbReference>